<dbReference type="SUPFAM" id="SSF56112">
    <property type="entry name" value="Protein kinase-like (PK-like)"/>
    <property type="match status" value="2"/>
</dbReference>
<evidence type="ECO:0000256" key="4">
    <source>
        <dbReference type="ARBA" id="ARBA00022777"/>
    </source>
</evidence>
<comment type="caution">
    <text evidence="6">The sequence shown here is derived from an EMBL/GenBank/DDBJ whole genome shotgun (WGS) entry which is preliminary data.</text>
</comment>
<name>A0A6A6LRA0_HEVBR</name>
<protein>
    <recommendedName>
        <fullName evidence="8">Serine-threonine/tyrosine-protein kinase catalytic domain-containing protein</fullName>
    </recommendedName>
</protein>
<evidence type="ECO:0000313" key="7">
    <source>
        <dbReference type="Proteomes" id="UP000467840"/>
    </source>
</evidence>
<dbReference type="InterPro" id="IPR011009">
    <property type="entry name" value="Kinase-like_dom_sf"/>
</dbReference>
<dbReference type="GO" id="GO:0005886">
    <property type="term" value="C:plasma membrane"/>
    <property type="evidence" value="ECO:0007669"/>
    <property type="project" value="TreeGrafter"/>
</dbReference>
<sequence length="222" mass="24677">MKNKWERKLFDPISGSFYYKNTLVAIELGQNNHPPDVACFNVSTMVAATNNFSPADKLGQGGFGSVYKWAYVSRICSVLKNFNKICVFSFGVILLEIVSGKKSNGFYQEDSSLSLIGHVWKLWKEERVLDIVNSSPEGSYSPHEVLRCTQIGLLCAQEKAMDRPTMAEVVLMLSSETALPSPKQPAFIFRTQSSSNTISVGIGEEEYSSSINKATIVRFVPR</sequence>
<evidence type="ECO:0000256" key="2">
    <source>
        <dbReference type="ARBA" id="ARBA00022679"/>
    </source>
</evidence>
<keyword evidence="7" id="KW-1185">Reference proteome</keyword>
<dbReference type="EMBL" id="JAAGAX010000009">
    <property type="protein sequence ID" value="KAF2303574.1"/>
    <property type="molecule type" value="Genomic_DNA"/>
</dbReference>
<dbReference type="PANTHER" id="PTHR27002:SF808">
    <property type="entry name" value="NON-SPECIFIC SERINE_THREONINE PROTEIN KINASE"/>
    <property type="match status" value="1"/>
</dbReference>
<evidence type="ECO:0000256" key="5">
    <source>
        <dbReference type="ARBA" id="ARBA00022840"/>
    </source>
</evidence>
<reference evidence="6 7" key="1">
    <citation type="journal article" date="2020" name="Mol. Plant">
        <title>The Chromosome-Based Rubber Tree Genome Provides New Insights into Spurge Genome Evolution and Rubber Biosynthesis.</title>
        <authorList>
            <person name="Liu J."/>
            <person name="Shi C."/>
            <person name="Shi C.C."/>
            <person name="Li W."/>
            <person name="Zhang Q.J."/>
            <person name="Zhang Y."/>
            <person name="Li K."/>
            <person name="Lu H.F."/>
            <person name="Shi C."/>
            <person name="Zhu S.T."/>
            <person name="Xiao Z.Y."/>
            <person name="Nan H."/>
            <person name="Yue Y."/>
            <person name="Zhu X.G."/>
            <person name="Wu Y."/>
            <person name="Hong X.N."/>
            <person name="Fan G.Y."/>
            <person name="Tong Y."/>
            <person name="Zhang D."/>
            <person name="Mao C.L."/>
            <person name="Liu Y.L."/>
            <person name="Hao S.J."/>
            <person name="Liu W.Q."/>
            <person name="Lv M.Q."/>
            <person name="Zhang H.B."/>
            <person name="Liu Y."/>
            <person name="Hu-Tang G.R."/>
            <person name="Wang J.P."/>
            <person name="Wang J.H."/>
            <person name="Sun Y.H."/>
            <person name="Ni S.B."/>
            <person name="Chen W.B."/>
            <person name="Zhang X.C."/>
            <person name="Jiao Y.N."/>
            <person name="Eichler E.E."/>
            <person name="Li G.H."/>
            <person name="Liu X."/>
            <person name="Gao L.Z."/>
        </authorList>
    </citation>
    <scope>NUCLEOTIDE SEQUENCE [LARGE SCALE GENOMIC DNA]</scope>
    <source>
        <strain evidence="7">cv. GT1</strain>
        <tissue evidence="6">Leaf</tissue>
    </source>
</reference>
<keyword evidence="1" id="KW-0723">Serine/threonine-protein kinase</keyword>
<accession>A0A6A6LRA0</accession>
<evidence type="ECO:0000256" key="1">
    <source>
        <dbReference type="ARBA" id="ARBA00022527"/>
    </source>
</evidence>
<keyword evidence="2" id="KW-0808">Transferase</keyword>
<keyword evidence="3" id="KW-0547">Nucleotide-binding</keyword>
<dbReference type="AlphaFoldDB" id="A0A6A6LRA0"/>
<evidence type="ECO:0000256" key="3">
    <source>
        <dbReference type="ARBA" id="ARBA00022741"/>
    </source>
</evidence>
<dbReference type="GO" id="GO:0005524">
    <property type="term" value="F:ATP binding"/>
    <property type="evidence" value="ECO:0007669"/>
    <property type="project" value="UniProtKB-KW"/>
</dbReference>
<evidence type="ECO:0000313" key="6">
    <source>
        <dbReference type="EMBL" id="KAF2303574.1"/>
    </source>
</evidence>
<keyword evidence="4" id="KW-0418">Kinase</keyword>
<dbReference type="PANTHER" id="PTHR27002">
    <property type="entry name" value="RECEPTOR-LIKE SERINE/THREONINE-PROTEIN KINASE SD1-8"/>
    <property type="match status" value="1"/>
</dbReference>
<organism evidence="6 7">
    <name type="scientific">Hevea brasiliensis</name>
    <name type="common">Para rubber tree</name>
    <name type="synonym">Siphonia brasiliensis</name>
    <dbReference type="NCBI Taxonomy" id="3981"/>
    <lineage>
        <taxon>Eukaryota</taxon>
        <taxon>Viridiplantae</taxon>
        <taxon>Streptophyta</taxon>
        <taxon>Embryophyta</taxon>
        <taxon>Tracheophyta</taxon>
        <taxon>Spermatophyta</taxon>
        <taxon>Magnoliopsida</taxon>
        <taxon>eudicotyledons</taxon>
        <taxon>Gunneridae</taxon>
        <taxon>Pentapetalae</taxon>
        <taxon>rosids</taxon>
        <taxon>fabids</taxon>
        <taxon>Malpighiales</taxon>
        <taxon>Euphorbiaceae</taxon>
        <taxon>Crotonoideae</taxon>
        <taxon>Micrandreae</taxon>
        <taxon>Hevea</taxon>
    </lineage>
</organism>
<dbReference type="Gene3D" id="1.10.510.10">
    <property type="entry name" value="Transferase(Phosphotransferase) domain 1"/>
    <property type="match status" value="1"/>
</dbReference>
<gene>
    <name evidence="6" type="ORF">GH714_019379</name>
</gene>
<proteinExistence type="predicted"/>
<keyword evidence="5" id="KW-0067">ATP-binding</keyword>
<evidence type="ECO:0008006" key="8">
    <source>
        <dbReference type="Google" id="ProtNLM"/>
    </source>
</evidence>
<dbReference type="GO" id="GO:0004674">
    <property type="term" value="F:protein serine/threonine kinase activity"/>
    <property type="evidence" value="ECO:0007669"/>
    <property type="project" value="UniProtKB-KW"/>
</dbReference>
<dbReference type="Proteomes" id="UP000467840">
    <property type="component" value="Chromosome 16"/>
</dbReference>